<gene>
    <name evidence="1" type="ORF">LNINA_LOCUS7940</name>
</gene>
<evidence type="ECO:0000313" key="1">
    <source>
        <dbReference type="EMBL" id="CAK1548572.1"/>
    </source>
</evidence>
<proteinExistence type="predicted"/>
<reference evidence="1 2" key="1">
    <citation type="submission" date="2023-11" db="EMBL/GenBank/DDBJ databases">
        <authorList>
            <person name="Okamura Y."/>
        </authorList>
    </citation>
    <scope>NUCLEOTIDE SEQUENCE [LARGE SCALE GENOMIC DNA]</scope>
</reference>
<organism evidence="1 2">
    <name type="scientific">Leptosia nina</name>
    <dbReference type="NCBI Taxonomy" id="320188"/>
    <lineage>
        <taxon>Eukaryota</taxon>
        <taxon>Metazoa</taxon>
        <taxon>Ecdysozoa</taxon>
        <taxon>Arthropoda</taxon>
        <taxon>Hexapoda</taxon>
        <taxon>Insecta</taxon>
        <taxon>Pterygota</taxon>
        <taxon>Neoptera</taxon>
        <taxon>Endopterygota</taxon>
        <taxon>Lepidoptera</taxon>
        <taxon>Glossata</taxon>
        <taxon>Ditrysia</taxon>
        <taxon>Papilionoidea</taxon>
        <taxon>Pieridae</taxon>
        <taxon>Pierinae</taxon>
        <taxon>Leptosia</taxon>
    </lineage>
</organism>
<dbReference type="EMBL" id="CAVLEF010000010">
    <property type="protein sequence ID" value="CAK1548572.1"/>
    <property type="molecule type" value="Genomic_DNA"/>
</dbReference>
<name>A0AAV1JJD8_9NEOP</name>
<evidence type="ECO:0000313" key="2">
    <source>
        <dbReference type="Proteomes" id="UP001497472"/>
    </source>
</evidence>
<sequence>MQIYTLSKSVEKAIRALDGNWCKQSGANRRTSPAAGSGLGVDRAPLPPSARYLRALNHLFQTKRVLRVTVVTHTSALH</sequence>
<dbReference type="Proteomes" id="UP001497472">
    <property type="component" value="Unassembled WGS sequence"/>
</dbReference>
<keyword evidence="2" id="KW-1185">Reference proteome</keyword>
<dbReference type="AlphaFoldDB" id="A0AAV1JJD8"/>
<protein>
    <submittedName>
        <fullName evidence="1">Uncharacterized protein</fullName>
    </submittedName>
</protein>
<accession>A0AAV1JJD8</accession>
<comment type="caution">
    <text evidence="1">The sequence shown here is derived from an EMBL/GenBank/DDBJ whole genome shotgun (WGS) entry which is preliminary data.</text>
</comment>